<name>A0A380P1N6_WEIVI</name>
<sequence length="65" mass="7220">MAEKGEVENTTRLPILPLNEAETTHLHELLADQVEGTKPNDKVFLAGGLVKWAKPFKSKSHKPKT</sequence>
<reference evidence="1 2" key="1">
    <citation type="submission" date="2018-06" db="EMBL/GenBank/DDBJ databases">
        <authorList>
            <consortium name="Pathogen Informatics"/>
            <person name="Doyle S."/>
        </authorList>
    </citation>
    <scope>NUCLEOTIDE SEQUENCE [LARGE SCALE GENOMIC DNA]</scope>
    <source>
        <strain evidence="1 2">NCTC13645</strain>
    </source>
</reference>
<dbReference type="EMBL" id="UHIV01000004">
    <property type="protein sequence ID" value="SUP59055.1"/>
    <property type="molecule type" value="Genomic_DNA"/>
</dbReference>
<dbReference type="Proteomes" id="UP000254621">
    <property type="component" value="Unassembled WGS sequence"/>
</dbReference>
<proteinExistence type="predicted"/>
<accession>A0A380P1N6</accession>
<organism evidence="1 2">
    <name type="scientific">Weissella viridescens</name>
    <name type="common">Lactobacillus viridescens</name>
    <dbReference type="NCBI Taxonomy" id="1629"/>
    <lineage>
        <taxon>Bacteria</taxon>
        <taxon>Bacillati</taxon>
        <taxon>Bacillota</taxon>
        <taxon>Bacilli</taxon>
        <taxon>Lactobacillales</taxon>
        <taxon>Lactobacillaceae</taxon>
        <taxon>Weissella</taxon>
    </lineage>
</organism>
<gene>
    <name evidence="1" type="ORF">NCTC13645_01306</name>
</gene>
<protein>
    <submittedName>
        <fullName evidence="1">Uncharacterized protein</fullName>
    </submittedName>
</protein>
<dbReference type="AlphaFoldDB" id="A0A380P1N6"/>
<evidence type="ECO:0000313" key="2">
    <source>
        <dbReference type="Proteomes" id="UP000254621"/>
    </source>
</evidence>
<evidence type="ECO:0000313" key="1">
    <source>
        <dbReference type="EMBL" id="SUP59055.1"/>
    </source>
</evidence>